<feature type="region of interest" description="Disordered" evidence="1">
    <location>
        <begin position="235"/>
        <end position="263"/>
    </location>
</feature>
<evidence type="ECO:0000313" key="3">
    <source>
        <dbReference type="Proteomes" id="UP000241447"/>
    </source>
</evidence>
<reference evidence="2 3" key="1">
    <citation type="submission" date="2018-03" db="EMBL/GenBank/DDBJ databases">
        <title>The Complete Genome of Celeribacter baekdonensis strain LH4, a Thiosulfate-Oxidizing Alphaproteobacterium Isolated from Gulf of Mexico Continental Slope Sediments.</title>
        <authorList>
            <person name="Flood B.E."/>
            <person name="Bailey J.V."/>
            <person name="Leprich D."/>
        </authorList>
    </citation>
    <scope>NUCLEOTIDE SEQUENCE [LARGE SCALE GENOMIC DNA]</scope>
    <source>
        <strain evidence="2 3">LH4</strain>
    </source>
</reference>
<dbReference type="EMBL" id="CP028475">
    <property type="protein sequence ID" value="AVW90318.1"/>
    <property type="molecule type" value="Genomic_DNA"/>
</dbReference>
<sequence length="263" mass="28945">MSAPEHIAGQTVHARRGALKHAFRYGVDYVLIDPESPLHPRLFSRNHFNLFAVHDRDHGGVRDAGRGAVWAREALKSAGLSEGYSLRLLTQPAFLGFSFNPVSFWLACREGALVAVIAEVNNTFGDRHNYLCHLADFAPISATDVITARKVFHVSPFQEIKGGYSFGFAIHADRIAIRILHDNGTEGLIATLTGARRPLTNGSILRATLRRPFGALRTLILIYAQALRLKVKGARYRPRPAPPKDSLSAPNMPHTPSAKEVQS</sequence>
<dbReference type="Proteomes" id="UP000241447">
    <property type="component" value="Chromosome"/>
</dbReference>
<name>A0A2R4LZM7_9RHOB</name>
<dbReference type="OrthoDB" id="9778801at2"/>
<dbReference type="AlphaFoldDB" id="A0A2R4LZM7"/>
<evidence type="ECO:0000313" key="2">
    <source>
        <dbReference type="EMBL" id="AVW90318.1"/>
    </source>
</evidence>
<dbReference type="Pfam" id="PF07103">
    <property type="entry name" value="DUF1365"/>
    <property type="match status" value="1"/>
</dbReference>
<dbReference type="KEGG" id="cbak:DA792_03810"/>
<proteinExistence type="predicted"/>
<dbReference type="PANTHER" id="PTHR33973">
    <property type="entry name" value="OS07G0153300 PROTEIN"/>
    <property type="match status" value="1"/>
</dbReference>
<organism evidence="2 3">
    <name type="scientific">Celeribacter baekdonensis</name>
    <dbReference type="NCBI Taxonomy" id="875171"/>
    <lineage>
        <taxon>Bacteria</taxon>
        <taxon>Pseudomonadati</taxon>
        <taxon>Pseudomonadota</taxon>
        <taxon>Alphaproteobacteria</taxon>
        <taxon>Rhodobacterales</taxon>
        <taxon>Roseobacteraceae</taxon>
        <taxon>Celeribacter</taxon>
    </lineage>
</organism>
<accession>A0A2R4LZM7</accession>
<protein>
    <submittedName>
        <fullName evidence="2">DUF1365 domain-containing protein</fullName>
    </submittedName>
</protein>
<dbReference type="RefSeq" id="WP_107718236.1">
    <property type="nucleotide sequence ID" value="NZ_CP028475.1"/>
</dbReference>
<gene>
    <name evidence="2" type="ORF">DA792_03810</name>
</gene>
<dbReference type="PANTHER" id="PTHR33973:SF4">
    <property type="entry name" value="OS07G0153300 PROTEIN"/>
    <property type="match status" value="1"/>
</dbReference>
<dbReference type="InterPro" id="IPR010775">
    <property type="entry name" value="DUF1365"/>
</dbReference>
<evidence type="ECO:0000256" key="1">
    <source>
        <dbReference type="SAM" id="MobiDB-lite"/>
    </source>
</evidence>